<sequence>SHNVEPLALLAVPFNLTIPRSPNLSAPIDGESEKAFAFPIPRLDRISDPAVNLPSYCRSRVALRSFAASSPSPRSVHRFRQHE</sequence>
<evidence type="ECO:0000313" key="1">
    <source>
        <dbReference type="EMBL" id="RRT66689.1"/>
    </source>
</evidence>
<accession>A0A426ZRQ0</accession>
<evidence type="ECO:0000313" key="2">
    <source>
        <dbReference type="Proteomes" id="UP000287651"/>
    </source>
</evidence>
<dbReference type="AlphaFoldDB" id="A0A426ZRQ0"/>
<name>A0A426ZRQ0_ENSVE</name>
<dbReference type="EMBL" id="AMZH03005335">
    <property type="protein sequence ID" value="RRT66689.1"/>
    <property type="molecule type" value="Genomic_DNA"/>
</dbReference>
<feature type="non-terminal residue" evidence="1">
    <location>
        <position position="1"/>
    </location>
</feature>
<gene>
    <name evidence="1" type="ORF">B296_00018000</name>
</gene>
<protein>
    <submittedName>
        <fullName evidence="1">Uncharacterized protein</fullName>
    </submittedName>
</protein>
<proteinExistence type="predicted"/>
<reference evidence="1 2" key="1">
    <citation type="journal article" date="2014" name="Agronomy (Basel)">
        <title>A Draft Genome Sequence for Ensete ventricosum, the Drought-Tolerant Tree Against Hunger.</title>
        <authorList>
            <person name="Harrison J."/>
            <person name="Moore K.A."/>
            <person name="Paszkiewicz K."/>
            <person name="Jones T."/>
            <person name="Grant M."/>
            <person name="Ambacheew D."/>
            <person name="Muzemil S."/>
            <person name="Studholme D.J."/>
        </authorList>
    </citation>
    <scope>NUCLEOTIDE SEQUENCE [LARGE SCALE GENOMIC DNA]</scope>
</reference>
<dbReference type="Proteomes" id="UP000287651">
    <property type="component" value="Unassembled WGS sequence"/>
</dbReference>
<organism evidence="1 2">
    <name type="scientific">Ensete ventricosum</name>
    <name type="common">Abyssinian banana</name>
    <name type="synonym">Musa ensete</name>
    <dbReference type="NCBI Taxonomy" id="4639"/>
    <lineage>
        <taxon>Eukaryota</taxon>
        <taxon>Viridiplantae</taxon>
        <taxon>Streptophyta</taxon>
        <taxon>Embryophyta</taxon>
        <taxon>Tracheophyta</taxon>
        <taxon>Spermatophyta</taxon>
        <taxon>Magnoliopsida</taxon>
        <taxon>Liliopsida</taxon>
        <taxon>Zingiberales</taxon>
        <taxon>Musaceae</taxon>
        <taxon>Ensete</taxon>
    </lineage>
</organism>
<comment type="caution">
    <text evidence="1">The sequence shown here is derived from an EMBL/GenBank/DDBJ whole genome shotgun (WGS) entry which is preliminary data.</text>
</comment>